<accession>A0AAD6YLK0</accession>
<keyword evidence="4" id="KW-1185">Reference proteome</keyword>
<dbReference type="AlphaFoldDB" id="A0AAD6YLK0"/>
<dbReference type="EMBL" id="JARJCW010000006">
    <property type="protein sequence ID" value="KAJ7223083.1"/>
    <property type="molecule type" value="Genomic_DNA"/>
</dbReference>
<dbReference type="Gene3D" id="2.40.50.40">
    <property type="match status" value="1"/>
</dbReference>
<dbReference type="InterPro" id="IPR000953">
    <property type="entry name" value="Chromo/chromo_shadow_dom"/>
</dbReference>
<dbReference type="InterPro" id="IPR040684">
    <property type="entry name" value="HMUDK_hel"/>
</dbReference>
<reference evidence="3" key="1">
    <citation type="submission" date="2023-03" db="EMBL/GenBank/DDBJ databases">
        <title>Massive genome expansion in bonnet fungi (Mycena s.s.) driven by repeated elements and novel gene families across ecological guilds.</title>
        <authorList>
            <consortium name="Lawrence Berkeley National Laboratory"/>
            <person name="Harder C.B."/>
            <person name="Miyauchi S."/>
            <person name="Viragh M."/>
            <person name="Kuo A."/>
            <person name="Thoen E."/>
            <person name="Andreopoulos B."/>
            <person name="Lu D."/>
            <person name="Skrede I."/>
            <person name="Drula E."/>
            <person name="Henrissat B."/>
            <person name="Morin E."/>
            <person name="Kohler A."/>
            <person name="Barry K."/>
            <person name="LaButti K."/>
            <person name="Morin E."/>
            <person name="Salamov A."/>
            <person name="Lipzen A."/>
            <person name="Mereny Z."/>
            <person name="Hegedus B."/>
            <person name="Baldrian P."/>
            <person name="Stursova M."/>
            <person name="Weitz H."/>
            <person name="Taylor A."/>
            <person name="Grigoriev I.V."/>
            <person name="Nagy L.G."/>
            <person name="Martin F."/>
            <person name="Kauserud H."/>
        </authorList>
    </citation>
    <scope>NUCLEOTIDE SEQUENCE</scope>
    <source>
        <strain evidence="3">9144</strain>
    </source>
</reference>
<proteinExistence type="predicted"/>
<evidence type="ECO:0000256" key="1">
    <source>
        <dbReference type="SAM" id="MobiDB-lite"/>
    </source>
</evidence>
<comment type="caution">
    <text evidence="3">The sequence shown here is derived from an EMBL/GenBank/DDBJ whole genome shotgun (WGS) entry which is preliminary data.</text>
</comment>
<organism evidence="3 4">
    <name type="scientific">Mycena pura</name>
    <dbReference type="NCBI Taxonomy" id="153505"/>
    <lineage>
        <taxon>Eukaryota</taxon>
        <taxon>Fungi</taxon>
        <taxon>Dikarya</taxon>
        <taxon>Basidiomycota</taxon>
        <taxon>Agaricomycotina</taxon>
        <taxon>Agaricomycetes</taxon>
        <taxon>Agaricomycetidae</taxon>
        <taxon>Agaricales</taxon>
        <taxon>Marasmiineae</taxon>
        <taxon>Mycenaceae</taxon>
        <taxon>Mycena</taxon>
    </lineage>
</organism>
<feature type="domain" description="Chromo" evidence="2">
    <location>
        <begin position="464"/>
        <end position="522"/>
    </location>
</feature>
<evidence type="ECO:0000313" key="4">
    <source>
        <dbReference type="Proteomes" id="UP001219525"/>
    </source>
</evidence>
<dbReference type="GO" id="GO:0006338">
    <property type="term" value="P:chromatin remodeling"/>
    <property type="evidence" value="ECO:0007669"/>
    <property type="project" value="UniProtKB-ARBA"/>
</dbReference>
<feature type="region of interest" description="Disordered" evidence="1">
    <location>
        <begin position="39"/>
        <end position="103"/>
    </location>
</feature>
<protein>
    <recommendedName>
        <fullName evidence="2">Chromo domain-containing protein</fullName>
    </recommendedName>
</protein>
<evidence type="ECO:0000259" key="2">
    <source>
        <dbReference type="PROSITE" id="PS50013"/>
    </source>
</evidence>
<dbReference type="InterPro" id="IPR023780">
    <property type="entry name" value="Chromo_domain"/>
</dbReference>
<evidence type="ECO:0000313" key="3">
    <source>
        <dbReference type="EMBL" id="KAJ7223083.1"/>
    </source>
</evidence>
<dbReference type="Pfam" id="PF00385">
    <property type="entry name" value="Chromo"/>
    <property type="match status" value="1"/>
</dbReference>
<name>A0AAD6YLK0_9AGAR</name>
<gene>
    <name evidence="3" type="ORF">GGX14DRAFT_540155</name>
</gene>
<dbReference type="CDD" id="cd00024">
    <property type="entry name" value="CD_CSD"/>
    <property type="match status" value="1"/>
</dbReference>
<sequence length="522" mass="59555">MTHHVMANELQTCGRCTGHREYVTHVTLFKKCGHKDRVGDCHMPSRARKRARSEDSSHGLDTLTSSSESSKSCRRSRRFQSRDASSESPLTSLSPAPPPETPKLSKIVIRGHELKHTVVFDTLWRWLAERKAMDDRRRQGVPAPNMSLTCFGLSWTADPILREFKFCQAYRVLDRTSQYVISQVIQRGSQSRDELLFRILLFNCFNKIETWELLEEAFGKLTYKNFELATYDKVLSAATARRETLFTNAYMKIGHKLDYDANHMRHLQLLQILMRDLPSVLANANYAADVFEQIAAYPGMGDFTAYQLMISLSYSRLLNFSGNDFVKTGPGASSGLAKMFGANAIKKAKITVPNIEEDVLCWMVKTQRMHFARLGLSFAYLRGPDGAEVELELADMEHAVCEVDKYARRAHPGVKGTDDRTQMRARFSAAGALSATPTLPKAWADPARRVSRVRPRPIDVEKRYCILKVLAERPAKNTEHGETLEYQVSWLGYEKPTWEPRWLILEDAPDLVKEWKAKKTRR</sequence>
<dbReference type="Proteomes" id="UP001219525">
    <property type="component" value="Unassembled WGS sequence"/>
</dbReference>
<dbReference type="InterPro" id="IPR016197">
    <property type="entry name" value="Chromo-like_dom_sf"/>
</dbReference>
<dbReference type="SUPFAM" id="SSF54160">
    <property type="entry name" value="Chromo domain-like"/>
    <property type="match status" value="1"/>
</dbReference>
<dbReference type="Pfam" id="PF18723">
    <property type="entry name" value="HMUDK_hel"/>
    <property type="match status" value="1"/>
</dbReference>
<dbReference type="PROSITE" id="PS50013">
    <property type="entry name" value="CHROMO_2"/>
    <property type="match status" value="1"/>
</dbReference>